<dbReference type="Gene3D" id="3.30.1240.10">
    <property type="match status" value="1"/>
</dbReference>
<dbReference type="Gene3D" id="3.40.50.1000">
    <property type="entry name" value="HAD superfamily/HAD-like"/>
    <property type="match status" value="1"/>
</dbReference>
<dbReference type="InterPro" id="IPR023214">
    <property type="entry name" value="HAD_sf"/>
</dbReference>
<protein>
    <recommendedName>
        <fullName evidence="3">Hydrolase</fullName>
    </recommendedName>
</protein>
<evidence type="ECO:0008006" key="3">
    <source>
        <dbReference type="Google" id="ProtNLM"/>
    </source>
</evidence>
<dbReference type="RefSeq" id="WP_076341595.1">
    <property type="nucleotide sequence ID" value="NZ_CAJTMI010000008.1"/>
</dbReference>
<keyword evidence="2" id="KW-1185">Reference proteome</keyword>
<dbReference type="SFLD" id="SFLDG01140">
    <property type="entry name" value="C2.B:_Phosphomannomutase_and_P"/>
    <property type="match status" value="1"/>
</dbReference>
<dbReference type="SFLD" id="SFLDS00003">
    <property type="entry name" value="Haloacid_Dehalogenase"/>
    <property type="match status" value="1"/>
</dbReference>
<dbReference type="EMBL" id="MPKA01000067">
    <property type="protein sequence ID" value="OLU46258.1"/>
    <property type="molecule type" value="Genomic_DNA"/>
</dbReference>
<dbReference type="STRING" id="1862672.BO225_07190"/>
<name>A0A1U7NMA1_9FIRM</name>
<evidence type="ECO:0000313" key="2">
    <source>
        <dbReference type="Proteomes" id="UP000186705"/>
    </source>
</evidence>
<organism evidence="1 2">
    <name type="scientific">Dubosiella newyorkensis</name>
    <dbReference type="NCBI Taxonomy" id="1862672"/>
    <lineage>
        <taxon>Bacteria</taxon>
        <taxon>Bacillati</taxon>
        <taxon>Bacillota</taxon>
        <taxon>Erysipelotrichia</taxon>
        <taxon>Erysipelotrichales</taxon>
        <taxon>Erysipelotrichaceae</taxon>
        <taxon>Dubosiella</taxon>
    </lineage>
</organism>
<dbReference type="GO" id="GO:0005829">
    <property type="term" value="C:cytosol"/>
    <property type="evidence" value="ECO:0007669"/>
    <property type="project" value="TreeGrafter"/>
</dbReference>
<dbReference type="GO" id="GO:0016791">
    <property type="term" value="F:phosphatase activity"/>
    <property type="evidence" value="ECO:0007669"/>
    <property type="project" value="UniProtKB-ARBA"/>
</dbReference>
<sequence>MKEIKLVLVDLDGTLLDDQKRVSSYTVSVLKRLKNAGIQFGICTGRPPFAVERLLKPWNMEDVCSWIIGFNGGMILDRDSGSQESFYKMDGKHIKTIFQFLEGQPYNAHVFEQYEVHTLKPNEDAFSIAKRNLFEVVEDGLEPYYTSTINKLLTSWKKEDLDKFLETHSLSDPNFYMVRSTPTLLEFLDPRVTKGQAIQRLAKQLNLSLENILSFGDERNDLDMLQTTTGVAMKNSNPLLFEHTNYKTEFSNNEDGVARFLEQYILEDTHGKTL</sequence>
<dbReference type="PANTHER" id="PTHR10000:SF8">
    <property type="entry name" value="HAD SUPERFAMILY HYDROLASE-LIKE, TYPE 3"/>
    <property type="match status" value="1"/>
</dbReference>
<dbReference type="GeneID" id="78275726"/>
<dbReference type="GO" id="GO:0000287">
    <property type="term" value="F:magnesium ion binding"/>
    <property type="evidence" value="ECO:0007669"/>
    <property type="project" value="TreeGrafter"/>
</dbReference>
<dbReference type="InterPro" id="IPR006379">
    <property type="entry name" value="HAD-SF_hydro_IIB"/>
</dbReference>
<dbReference type="CDD" id="cd07516">
    <property type="entry name" value="HAD_Pase"/>
    <property type="match status" value="1"/>
</dbReference>
<dbReference type="InterPro" id="IPR000150">
    <property type="entry name" value="Cof"/>
</dbReference>
<dbReference type="AlphaFoldDB" id="A0A1U7NMA1"/>
<dbReference type="InterPro" id="IPR036412">
    <property type="entry name" value="HAD-like_sf"/>
</dbReference>
<comment type="caution">
    <text evidence="1">The sequence shown here is derived from an EMBL/GenBank/DDBJ whole genome shotgun (WGS) entry which is preliminary data.</text>
</comment>
<dbReference type="OrthoDB" id="9781413at2"/>
<dbReference type="SUPFAM" id="SSF56784">
    <property type="entry name" value="HAD-like"/>
    <property type="match status" value="1"/>
</dbReference>
<proteinExistence type="predicted"/>
<reference evidence="1 2" key="1">
    <citation type="submission" date="2016-11" db="EMBL/GenBank/DDBJ databases">
        <title>Description of two novel members of the family Erysipelotrichaceae: Ileibacterium lipovorans gen. nov., sp. nov. and Dubosiella newyorkensis, gen. nov., sp. nov.</title>
        <authorList>
            <person name="Cox L.M."/>
            <person name="Sohn J."/>
            <person name="Tyrrell K.L."/>
            <person name="Citron D.M."/>
            <person name="Lawson P.A."/>
            <person name="Patel N.B."/>
            <person name="Iizumi T."/>
            <person name="Perez-Perez G.I."/>
            <person name="Goldstein E.J."/>
            <person name="Blaser M.J."/>
        </authorList>
    </citation>
    <scope>NUCLEOTIDE SEQUENCE [LARGE SCALE GENOMIC DNA]</scope>
    <source>
        <strain evidence="1 2">NYU-BL-A4</strain>
    </source>
</reference>
<dbReference type="Pfam" id="PF08282">
    <property type="entry name" value="Hydrolase_3"/>
    <property type="match status" value="1"/>
</dbReference>
<accession>A0A1U7NMA1</accession>
<dbReference type="Proteomes" id="UP000186705">
    <property type="component" value="Unassembled WGS sequence"/>
</dbReference>
<evidence type="ECO:0000313" key="1">
    <source>
        <dbReference type="EMBL" id="OLU46258.1"/>
    </source>
</evidence>
<dbReference type="NCBIfam" id="TIGR01484">
    <property type="entry name" value="HAD-SF-IIB"/>
    <property type="match status" value="1"/>
</dbReference>
<dbReference type="NCBIfam" id="TIGR00099">
    <property type="entry name" value="Cof-subfamily"/>
    <property type="match status" value="1"/>
</dbReference>
<gene>
    <name evidence="1" type="ORF">BO225_07190</name>
</gene>
<dbReference type="PANTHER" id="PTHR10000">
    <property type="entry name" value="PHOSPHOSERINE PHOSPHATASE"/>
    <property type="match status" value="1"/>
</dbReference>